<dbReference type="AlphaFoldDB" id="A0A1Y6FNE4"/>
<reference evidence="3" key="1">
    <citation type="submission" date="2017-04" db="EMBL/GenBank/DDBJ databases">
        <authorList>
            <person name="Varghese N."/>
            <person name="Submissions S."/>
        </authorList>
    </citation>
    <scope>NUCLEOTIDE SEQUENCE [LARGE SCALE GENOMIC DNA]</scope>
    <source>
        <strain evidence="3">UI2</strain>
    </source>
</reference>
<dbReference type="SUPFAM" id="SSF53613">
    <property type="entry name" value="Ribokinase-like"/>
    <property type="match status" value="1"/>
</dbReference>
<sequence length="394" mass="42058">MTRDSIKIDIAGGLYHELCELPYWRAIRGSGGRAAAMLAEQAVVRLHCYAGLGEARGLAELDALNIDVRAHSGAHGVAFAYFHSLSTPHIEPAAGKDPPAPPMSVNGEVVLRFGMIEGDAVVHAARRAVYDPQTVYNPAPFGFNGSSADSWALVVNAQELSAMGRSHDIDQAATTVFREQRPAVIIVKRGPAGASIFEADGMIAHVPAYRSARTFKIGTGDVFSAAFTLWWAGHEQSASLAADQASRAVAAYCDAPHLPIATVPGETYLPVPEWPPGPILLLGGTATMGQRYTLEEARFRLRELGEKINVACPALEDTGVENLSIAAMLVIGDGLPLHARNLARELAARGVNRVDLTQGESHLVSRTKGIVTDDFATALYQTIWSACENALSPF</sequence>
<gene>
    <name evidence="2" type="ORF">SAMN06295984_1741</name>
</gene>
<dbReference type="InterPro" id="IPR011611">
    <property type="entry name" value="PfkB_dom"/>
</dbReference>
<protein>
    <submittedName>
        <fullName evidence="2">PfkB family carbohydrate kinase</fullName>
    </submittedName>
</protein>
<keyword evidence="2" id="KW-0418">Kinase</keyword>
<dbReference type="RefSeq" id="WP_086456815.1">
    <property type="nucleotide sequence ID" value="NZ_FXWL01000002.1"/>
</dbReference>
<accession>A0A1Y6FNE4</accession>
<dbReference type="Gene3D" id="3.40.1190.20">
    <property type="match status" value="1"/>
</dbReference>
<organism evidence="2 3">
    <name type="scientific">Sphingopyxis terrae subsp. ummariensis</name>
    <dbReference type="NCBI Taxonomy" id="429001"/>
    <lineage>
        <taxon>Bacteria</taxon>
        <taxon>Pseudomonadati</taxon>
        <taxon>Pseudomonadota</taxon>
        <taxon>Alphaproteobacteria</taxon>
        <taxon>Sphingomonadales</taxon>
        <taxon>Sphingomonadaceae</taxon>
        <taxon>Sphingopyxis</taxon>
    </lineage>
</organism>
<dbReference type="Proteomes" id="UP000194469">
    <property type="component" value="Unassembled WGS sequence"/>
</dbReference>
<feature type="domain" description="Carbohydrate kinase PfkB" evidence="1">
    <location>
        <begin position="150"/>
        <end position="234"/>
    </location>
</feature>
<dbReference type="GeneID" id="303002349"/>
<evidence type="ECO:0000313" key="3">
    <source>
        <dbReference type="Proteomes" id="UP000194469"/>
    </source>
</evidence>
<keyword evidence="2" id="KW-0808">Transferase</keyword>
<name>A0A1Y6FNE4_9SPHN</name>
<evidence type="ECO:0000259" key="1">
    <source>
        <dbReference type="Pfam" id="PF00294"/>
    </source>
</evidence>
<proteinExistence type="predicted"/>
<evidence type="ECO:0000313" key="2">
    <source>
        <dbReference type="EMBL" id="SMQ76299.1"/>
    </source>
</evidence>
<dbReference type="Pfam" id="PF00294">
    <property type="entry name" value="PfkB"/>
    <property type="match status" value="1"/>
</dbReference>
<dbReference type="EMBL" id="FXWL01000002">
    <property type="protein sequence ID" value="SMQ76299.1"/>
    <property type="molecule type" value="Genomic_DNA"/>
</dbReference>
<dbReference type="GO" id="GO:0016301">
    <property type="term" value="F:kinase activity"/>
    <property type="evidence" value="ECO:0007669"/>
    <property type="project" value="UniProtKB-KW"/>
</dbReference>
<keyword evidence="3" id="KW-1185">Reference proteome</keyword>
<dbReference type="InterPro" id="IPR029056">
    <property type="entry name" value="Ribokinase-like"/>
</dbReference>